<dbReference type="OrthoDB" id="20368at2759"/>
<dbReference type="InterPro" id="IPR019378">
    <property type="entry name" value="GDP-Fuc_O-FucTrfase"/>
</dbReference>
<dbReference type="Proteomes" id="UP000829685">
    <property type="component" value="Unassembled WGS sequence"/>
</dbReference>
<dbReference type="Gene3D" id="3.40.50.11350">
    <property type="match status" value="1"/>
</dbReference>
<dbReference type="Pfam" id="PF10250">
    <property type="entry name" value="O-FucT"/>
    <property type="match status" value="1"/>
</dbReference>
<evidence type="ECO:0000313" key="5">
    <source>
        <dbReference type="EMBL" id="KAI1877805.1"/>
    </source>
</evidence>
<dbReference type="CDD" id="cd11296">
    <property type="entry name" value="O-FucT_like"/>
    <property type="match status" value="1"/>
</dbReference>
<keyword evidence="3" id="KW-0119">Carbohydrate metabolism</keyword>
<gene>
    <name evidence="5" type="ORF">JX265_003813</name>
</gene>
<keyword evidence="2" id="KW-0294">Fucose metabolism</keyword>
<protein>
    <recommendedName>
        <fullName evidence="7">AlteRNAtive oxidase protein</fullName>
    </recommendedName>
</protein>
<dbReference type="GO" id="GO:0016740">
    <property type="term" value="F:transferase activity"/>
    <property type="evidence" value="ECO:0007669"/>
    <property type="project" value="UniProtKB-KW"/>
</dbReference>
<evidence type="ECO:0000256" key="2">
    <source>
        <dbReference type="ARBA" id="ARBA00023253"/>
    </source>
</evidence>
<dbReference type="EMBL" id="JAFIMR010000006">
    <property type="protein sequence ID" value="KAI1877805.1"/>
    <property type="molecule type" value="Genomic_DNA"/>
</dbReference>
<feature type="region of interest" description="Disordered" evidence="4">
    <location>
        <begin position="55"/>
        <end position="109"/>
    </location>
</feature>
<reference evidence="5" key="1">
    <citation type="submission" date="2021-03" db="EMBL/GenBank/DDBJ databases">
        <title>Revisited historic fungal species revealed as producer of novel bioactive compounds through whole genome sequencing and comparative genomics.</title>
        <authorList>
            <person name="Vignolle G.A."/>
            <person name="Hochenegger N."/>
            <person name="Mach R.L."/>
            <person name="Mach-Aigner A.R."/>
            <person name="Javad Rahimi M."/>
            <person name="Salim K.A."/>
            <person name="Chan C.M."/>
            <person name="Lim L.B.L."/>
            <person name="Cai F."/>
            <person name="Druzhinina I.S."/>
            <person name="U'Ren J.M."/>
            <person name="Derntl C."/>
        </authorList>
    </citation>
    <scope>NUCLEOTIDE SEQUENCE</scope>
    <source>
        <strain evidence="5">TUCIM 5799</strain>
    </source>
</reference>
<accession>A0A9Q0ASK4</accession>
<evidence type="ECO:0000313" key="6">
    <source>
        <dbReference type="Proteomes" id="UP000829685"/>
    </source>
</evidence>
<evidence type="ECO:0000256" key="4">
    <source>
        <dbReference type="SAM" id="MobiDB-lite"/>
    </source>
</evidence>
<name>A0A9Q0ASK4_9PEZI</name>
<sequence length="505" mass="56087">MPASRRAVNYVFLALLLGSVALFLTRHARSREALSEAAGKLHEVGSKVIYYYSSPETAGQPKPEQDEHETTATPSISDKIPLPNLHSESPSKSTEIVPPEEGIPTQASGVTHDVLDESIYSSGLSELCRATKWTEGFWLHCHSQCGDDKTSFCGGLTNARNRIQTCLRLAIDAGASVIIPAVTARAEDDLLNTNDHAVCPDEWWDTEKLQVTLKTQCPHLKTQFCDTKLASATRLQPDYRHYLAAGHTNGTFRALAESTLKSNNIQQGNISAKKPVIIEFGDTYIAWDYARSEETASIRKDLFKTLKYNSTLLALGQEILKSPELKKENFIGVHLRGEGDWPAGFGSATDQMRRYVEAIEDIRGSTPDKVRSVYVSCGDRKAIQTFREMLEPLNYLVHDKWTLLASQSEKLATVESLGFDQKGIVEYEVLVNAKFWMGISMSSMSSLIAYARTADAKEDFFEKYIFPGSTLNGINRVYEDNMVIKGDEYTKLLVVSGVDIMGSFP</sequence>
<proteinExistence type="predicted"/>
<dbReference type="GO" id="GO:0006004">
    <property type="term" value="P:fucose metabolic process"/>
    <property type="evidence" value="ECO:0007669"/>
    <property type="project" value="UniProtKB-KW"/>
</dbReference>
<comment type="caution">
    <text evidence="5">The sequence shown here is derived from an EMBL/GenBank/DDBJ whole genome shotgun (WGS) entry which is preliminary data.</text>
</comment>
<evidence type="ECO:0008006" key="7">
    <source>
        <dbReference type="Google" id="ProtNLM"/>
    </source>
</evidence>
<keyword evidence="6" id="KW-1185">Reference proteome</keyword>
<dbReference type="AlphaFoldDB" id="A0A9Q0ASK4"/>
<keyword evidence="1" id="KW-0808">Transferase</keyword>
<evidence type="ECO:0000256" key="3">
    <source>
        <dbReference type="ARBA" id="ARBA00023277"/>
    </source>
</evidence>
<organism evidence="5 6">
    <name type="scientific">Neoarthrinium moseri</name>
    <dbReference type="NCBI Taxonomy" id="1658444"/>
    <lineage>
        <taxon>Eukaryota</taxon>
        <taxon>Fungi</taxon>
        <taxon>Dikarya</taxon>
        <taxon>Ascomycota</taxon>
        <taxon>Pezizomycotina</taxon>
        <taxon>Sordariomycetes</taxon>
        <taxon>Xylariomycetidae</taxon>
        <taxon>Amphisphaeriales</taxon>
        <taxon>Apiosporaceae</taxon>
        <taxon>Neoarthrinium</taxon>
    </lineage>
</organism>
<evidence type="ECO:0000256" key="1">
    <source>
        <dbReference type="ARBA" id="ARBA00022679"/>
    </source>
</evidence>